<dbReference type="AlphaFoldDB" id="A0A6G0W405"/>
<dbReference type="EMBL" id="VJMJ01000370">
    <property type="protein sequence ID" value="KAF0721687.1"/>
    <property type="molecule type" value="Genomic_DNA"/>
</dbReference>
<proteinExistence type="predicted"/>
<evidence type="ECO:0000313" key="2">
    <source>
        <dbReference type="Proteomes" id="UP000481153"/>
    </source>
</evidence>
<keyword evidence="2" id="KW-1185">Reference proteome</keyword>
<protein>
    <submittedName>
        <fullName evidence="1">Uncharacterized protein</fullName>
    </submittedName>
</protein>
<accession>A0A6G0W405</accession>
<sequence length="140" mass="16057">MQYKRLMVAGVFLDEAKDRITITQTGIAFDERFPFTEGESRANGTQWVIFQHVTDRLTIVRWSTLNHCPVNANGPLSVEETALNMRISLTENESEESILAKIHSGCELVLMNLRDQFLRRCSRFKLEPITLGSRDFPLNI</sequence>
<gene>
    <name evidence="1" type="ORF">Ae201684_018967</name>
</gene>
<comment type="caution">
    <text evidence="1">The sequence shown here is derived from an EMBL/GenBank/DDBJ whole genome shotgun (WGS) entry which is preliminary data.</text>
</comment>
<evidence type="ECO:0000313" key="1">
    <source>
        <dbReference type="EMBL" id="KAF0721687.1"/>
    </source>
</evidence>
<reference evidence="1 2" key="1">
    <citation type="submission" date="2019-07" db="EMBL/GenBank/DDBJ databases">
        <title>Genomics analysis of Aphanomyces spp. identifies a new class of oomycete effector associated with host adaptation.</title>
        <authorList>
            <person name="Gaulin E."/>
        </authorList>
    </citation>
    <scope>NUCLEOTIDE SEQUENCE [LARGE SCALE GENOMIC DNA]</scope>
    <source>
        <strain evidence="1 2">ATCC 201684</strain>
    </source>
</reference>
<name>A0A6G0W405_9STRA</name>
<dbReference type="Proteomes" id="UP000481153">
    <property type="component" value="Unassembled WGS sequence"/>
</dbReference>
<organism evidence="1 2">
    <name type="scientific">Aphanomyces euteiches</name>
    <dbReference type="NCBI Taxonomy" id="100861"/>
    <lineage>
        <taxon>Eukaryota</taxon>
        <taxon>Sar</taxon>
        <taxon>Stramenopiles</taxon>
        <taxon>Oomycota</taxon>
        <taxon>Saprolegniomycetes</taxon>
        <taxon>Saprolegniales</taxon>
        <taxon>Verrucalvaceae</taxon>
        <taxon>Aphanomyces</taxon>
    </lineage>
</organism>